<accession>A0A1H8AXW4</accession>
<dbReference type="Proteomes" id="UP000198942">
    <property type="component" value="Unassembled WGS sequence"/>
</dbReference>
<dbReference type="PANTHER" id="PTHR38467">
    <property type="match status" value="1"/>
</dbReference>
<gene>
    <name evidence="2" type="ORF">SAMN05192574_101711</name>
</gene>
<dbReference type="EMBL" id="FOCL01000001">
    <property type="protein sequence ID" value="SEM75592.1"/>
    <property type="molecule type" value="Genomic_DNA"/>
</dbReference>
<evidence type="ECO:0000313" key="3">
    <source>
        <dbReference type="Proteomes" id="UP000198942"/>
    </source>
</evidence>
<proteinExistence type="predicted"/>
<organism evidence="2 3">
    <name type="scientific">Mucilaginibacter gossypiicola</name>
    <dbReference type="NCBI Taxonomy" id="551995"/>
    <lineage>
        <taxon>Bacteria</taxon>
        <taxon>Pseudomonadati</taxon>
        <taxon>Bacteroidota</taxon>
        <taxon>Sphingobacteriia</taxon>
        <taxon>Sphingobacteriales</taxon>
        <taxon>Sphingobacteriaceae</taxon>
        <taxon>Mucilaginibacter</taxon>
    </lineage>
</organism>
<dbReference type="Pfam" id="PF19044">
    <property type="entry name" value="P-loop_TraG"/>
    <property type="match status" value="1"/>
</dbReference>
<evidence type="ECO:0000313" key="2">
    <source>
        <dbReference type="EMBL" id="SEM75592.1"/>
    </source>
</evidence>
<dbReference type="PANTHER" id="PTHR38467:SF1">
    <property type="entry name" value="CONJUGATIVE TRANSFER: ASSEMBLY"/>
    <property type="match status" value="1"/>
</dbReference>
<sequence>MAAKTEFKLPYIGVARESGIDLLYGADGDFSAILTVSNPVLQYGAQSEAYDDYHNLLLNIVKILGDGYLLQKLDVFSKAIYPNKPAKEFLQQKFNEHFAGRRYIKLETHLVITRQIKRGAFYVFDQRALIDFSQSVIKVYDLLLGAGMQPKILEESQINKLVMQILSMSFSEPTTVLNNIAPNDTELLMGDRAVRSISLINIDSMDLPSEVATHVEWNEKDTIKGFPVDALQFLFKAPGCDCLVYNQVIEIPGQTATLRKLELKKKRHSGIPDPANQTCVEDIDHLLTDVARENQLLVNCHFNILIAADKSEIQKAANYIESSLFGLGIIASKNAYNQLELFRTVLPGNAVELKNYDWFLTTCDAALCFFFKESLPKDEPSDYTVRFTDRQGIPIAIDPSDLPMRTGRINNRNSFTLGPSGSGKSFYQNSLIEQKMLYNTDMVIVDTGHSYSGLCSYYNGKYITYTDKKPITMNPFAISPEEYNIEKKEFLVTLICLLWKGAEGIISQVERDVIAHTISAYFNYWFDDHEDDRLLNFNTFYEFALKKIPEIKAEEQIAFDHDEFKYVLKKFYRGGEFETILNEQTDKSLFNERFIVYEIDSIKENKILFPIVTLSIMDLFIQKMRYRSDRRKCLIVEEAWKAIASPLMAGYLLYLYKTVRKFWGEVIVVTQELADIIGNAVVKDSIISNSDTITLLDQNKFKDNYNEIAALLSINEVERKKIFSIHQLNNQEGRGRFKEVYIRRGSTGEVYGVEVSLYQYLAYTTEKPEKSAVEIYVNHFGTYPKALEAFVEALKSSGLQLQQFVSRVNNTGVPLAA</sequence>
<dbReference type="OrthoDB" id="596266at2"/>
<dbReference type="Gene3D" id="3.40.50.300">
    <property type="entry name" value="P-loop containing nucleotide triphosphate hydrolases"/>
    <property type="match status" value="1"/>
</dbReference>
<name>A0A1H8AXW4_9SPHI</name>
<evidence type="ECO:0000259" key="1">
    <source>
        <dbReference type="Pfam" id="PF19044"/>
    </source>
</evidence>
<dbReference type="InterPro" id="IPR022509">
    <property type="entry name" value="Conjugation_ATPase_TraG"/>
</dbReference>
<reference evidence="3" key="1">
    <citation type="submission" date="2016-10" db="EMBL/GenBank/DDBJ databases">
        <authorList>
            <person name="Varghese N."/>
            <person name="Submissions S."/>
        </authorList>
    </citation>
    <scope>NUCLEOTIDE SEQUENCE [LARGE SCALE GENOMIC DNA]</scope>
    <source>
        <strain evidence="3">Gh-48</strain>
    </source>
</reference>
<dbReference type="NCBIfam" id="TIGR03783">
    <property type="entry name" value="Bac_Flav_CT_G"/>
    <property type="match status" value="1"/>
</dbReference>
<protein>
    <submittedName>
        <fullName evidence="2">Bacteroides conjugation system ATPase, TraG family</fullName>
    </submittedName>
</protein>
<dbReference type="InterPro" id="IPR043964">
    <property type="entry name" value="P-loop_TraG"/>
</dbReference>
<dbReference type="Gene3D" id="1.10.8.730">
    <property type="match status" value="1"/>
</dbReference>
<dbReference type="RefSeq" id="WP_091207682.1">
    <property type="nucleotide sequence ID" value="NZ_FOCL01000001.1"/>
</dbReference>
<keyword evidence="3" id="KW-1185">Reference proteome</keyword>
<feature type="domain" description="TraG P-loop" evidence="1">
    <location>
        <begin position="385"/>
        <end position="792"/>
    </location>
</feature>
<dbReference type="InterPro" id="IPR053155">
    <property type="entry name" value="F-pilin_assembly_TraC"/>
</dbReference>
<dbReference type="STRING" id="551995.SAMN05192574_101711"/>
<dbReference type="InterPro" id="IPR027417">
    <property type="entry name" value="P-loop_NTPase"/>
</dbReference>
<dbReference type="SUPFAM" id="SSF52540">
    <property type="entry name" value="P-loop containing nucleoside triphosphate hydrolases"/>
    <property type="match status" value="1"/>
</dbReference>
<dbReference type="AlphaFoldDB" id="A0A1H8AXW4"/>